<comment type="caution">
    <text evidence="3">The sequence shown here is derived from an EMBL/GenBank/DDBJ whole genome shotgun (WGS) entry which is preliminary data.</text>
</comment>
<dbReference type="Pfam" id="PF08666">
    <property type="entry name" value="SAF"/>
    <property type="match status" value="1"/>
</dbReference>
<keyword evidence="1" id="KW-0472">Membrane</keyword>
<dbReference type="Proteomes" id="UP001560685">
    <property type="component" value="Unassembled WGS sequence"/>
</dbReference>
<dbReference type="EMBL" id="JBEHZE010000001">
    <property type="protein sequence ID" value="MEX6633111.1"/>
    <property type="molecule type" value="Genomic_DNA"/>
</dbReference>
<gene>
    <name evidence="3" type="primary">cpaB</name>
    <name evidence="3" type="ORF">ABFZ84_06065</name>
</gene>
<proteinExistence type="predicted"/>
<evidence type="ECO:0000313" key="4">
    <source>
        <dbReference type="Proteomes" id="UP001560685"/>
    </source>
</evidence>
<feature type="transmembrane region" description="Helical" evidence="1">
    <location>
        <begin position="6"/>
        <end position="25"/>
    </location>
</feature>
<protein>
    <submittedName>
        <fullName evidence="3">Flp pilus assembly protein CpaB</fullName>
    </submittedName>
</protein>
<dbReference type="SMART" id="SM00858">
    <property type="entry name" value="SAF"/>
    <property type="match status" value="1"/>
</dbReference>
<keyword evidence="1" id="KW-1133">Transmembrane helix</keyword>
<dbReference type="RefSeq" id="WP_369313055.1">
    <property type="nucleotide sequence ID" value="NZ_JBEHZE010000001.1"/>
</dbReference>
<keyword evidence="1" id="KW-0812">Transmembrane</keyword>
<reference evidence="3 4" key="1">
    <citation type="submission" date="2024-05" db="EMBL/GenBank/DDBJ databases">
        <title>Three bacterial strains, DH-69, EH-24, and ECK-19 isolated from coastal sediments.</title>
        <authorList>
            <person name="Ye Y.-Q."/>
            <person name="Du Z.-J."/>
        </authorList>
    </citation>
    <scope>NUCLEOTIDE SEQUENCE [LARGE SCALE GENOMIC DNA]</scope>
    <source>
        <strain evidence="3 4">ECK-19</strain>
    </source>
</reference>
<keyword evidence="4" id="KW-1185">Reference proteome</keyword>
<evidence type="ECO:0000256" key="1">
    <source>
        <dbReference type="SAM" id="Phobius"/>
    </source>
</evidence>
<evidence type="ECO:0000313" key="3">
    <source>
        <dbReference type="EMBL" id="MEX6633111.1"/>
    </source>
</evidence>
<dbReference type="NCBIfam" id="TIGR03177">
    <property type="entry name" value="pilus_cpaB"/>
    <property type="match status" value="1"/>
</dbReference>
<feature type="domain" description="SAF" evidence="2">
    <location>
        <begin position="44"/>
        <end position="111"/>
    </location>
</feature>
<dbReference type="CDD" id="cd11614">
    <property type="entry name" value="SAF_CpaB_FlgA_like"/>
    <property type="match status" value="1"/>
</dbReference>
<sequence>MNVSRIAILGVAVVAGAGAFVLMLGQNKTIAPIQIVEPVKEESVRVLVASQNIQRGERLTLEGTSWIAWPKKAVRPTFITDENPEARESLESAVARSLIVAGEPIVNEKVVHAESSGLMAAIISPGMRAVTLRVSPETASGGFILPGDRVDILFTGGGRDSRDGGLARTMFEDVRVLAVNTVFSENTEAAHIDSVNVTLELAPLDSETFISARSSGSLSLVLRSIFKPEGELLATERRSSNVSVIRYGRS</sequence>
<organism evidence="3 4">
    <name type="scientific">Hyphococcus lacteus</name>
    <dbReference type="NCBI Taxonomy" id="3143536"/>
    <lineage>
        <taxon>Bacteria</taxon>
        <taxon>Pseudomonadati</taxon>
        <taxon>Pseudomonadota</taxon>
        <taxon>Alphaproteobacteria</taxon>
        <taxon>Parvularculales</taxon>
        <taxon>Parvularculaceae</taxon>
        <taxon>Hyphococcus</taxon>
    </lineage>
</organism>
<dbReference type="InterPro" id="IPR031571">
    <property type="entry name" value="RcpC_dom"/>
</dbReference>
<dbReference type="Pfam" id="PF16976">
    <property type="entry name" value="RcpC"/>
    <property type="match status" value="1"/>
</dbReference>
<evidence type="ECO:0000259" key="2">
    <source>
        <dbReference type="SMART" id="SM00858"/>
    </source>
</evidence>
<dbReference type="InterPro" id="IPR017592">
    <property type="entry name" value="Pilus_assmbl_Flp-typ_CpaB"/>
</dbReference>
<name>A0ABV3Z2U5_9PROT</name>
<accession>A0ABV3Z2U5</accession>
<dbReference type="InterPro" id="IPR013974">
    <property type="entry name" value="SAF"/>
</dbReference>